<feature type="compositionally biased region" description="Basic and acidic residues" evidence="7">
    <location>
        <begin position="387"/>
        <end position="401"/>
    </location>
</feature>
<dbReference type="AlphaFoldDB" id="A0A4Q2DSX5"/>
<dbReference type="STRING" id="2316362.A0A4Q2DSX5"/>
<feature type="compositionally biased region" description="Basic and acidic residues" evidence="7">
    <location>
        <begin position="348"/>
        <end position="377"/>
    </location>
</feature>
<dbReference type="GO" id="GO:0009395">
    <property type="term" value="P:phospholipid catabolic process"/>
    <property type="evidence" value="ECO:0007669"/>
    <property type="project" value="TreeGrafter"/>
</dbReference>
<sequence>MPFLLPPPEFRSGELSQLGLTGTCELQIVRSAGPWSMGTPGKIEQSVQNAYLKAIQMSEHFVYIENQFFITSTTVDDVKIENRIGDAIVQRIIRAHHDKTPWKCCILIPLLPGFTFPVDHSDASAPDEYISVLSLRNWGKMRDDVLVTEQVYIHAKVCIVDDRLAIIGSANINERSQRGDRDSELAAVIRDTDLIDCTMAGKPFKVGRFAHTLRVRLMREHLGIDVDALDEEDLMAHDPVKPEYEQKAWDPNSEQTAGCEEGFTQVQGSQGNASRRSNLAKFAGTGIRQAAHGGAESLVSGLSRATRGVSGGGETAETGDEDIDHERKDYNVKGEQVAGFASSVVPTQEEKTLMEGRPHKENADKSHHPHGLQRDVITEEEEEEGSDYSRDQNHSEARTLDGESYGAPANAPKDDAPPRPSADLDNEQQRGAAEARSTLRKHLSVKSSNWGVPTPRPKVHADDFEDPIIDSFWKERWIASATHNTEIYRKVFHAVPDDLITTWKQYKDFVAHHERFARPVPPTNDRGGPSESEEESGLGHDDGISSESSTKEGQEDASIDTNHHGVDSKTSNRKPAKGTEAFERWEREELLKDLNGHLVIYPTRFLEGEDIANNFLFNADRLLPLPIYD</sequence>
<organism evidence="9 10">
    <name type="scientific">Candolleomyces aberdarensis</name>
    <dbReference type="NCBI Taxonomy" id="2316362"/>
    <lineage>
        <taxon>Eukaryota</taxon>
        <taxon>Fungi</taxon>
        <taxon>Dikarya</taxon>
        <taxon>Basidiomycota</taxon>
        <taxon>Agaricomycotina</taxon>
        <taxon>Agaricomycetes</taxon>
        <taxon>Agaricomycetidae</taxon>
        <taxon>Agaricales</taxon>
        <taxon>Agaricineae</taxon>
        <taxon>Psathyrellaceae</taxon>
        <taxon>Candolleomyces</taxon>
    </lineage>
</organism>
<evidence type="ECO:0000256" key="1">
    <source>
        <dbReference type="ARBA" id="ARBA00000798"/>
    </source>
</evidence>
<dbReference type="InterPro" id="IPR015679">
    <property type="entry name" value="PLipase_D_fam"/>
</dbReference>
<comment type="caution">
    <text evidence="9">The sequence shown here is derived from an EMBL/GenBank/DDBJ whole genome shotgun (WGS) entry which is preliminary data.</text>
</comment>
<comment type="catalytic activity">
    <reaction evidence="1">
        <text>a 1,2-diacyl-sn-glycero-3-phosphocholine + H2O = a 1,2-diacyl-sn-glycero-3-phosphate + choline + H(+)</text>
        <dbReference type="Rhea" id="RHEA:14445"/>
        <dbReference type="ChEBI" id="CHEBI:15354"/>
        <dbReference type="ChEBI" id="CHEBI:15377"/>
        <dbReference type="ChEBI" id="CHEBI:15378"/>
        <dbReference type="ChEBI" id="CHEBI:57643"/>
        <dbReference type="ChEBI" id="CHEBI:58608"/>
        <dbReference type="EC" id="3.1.4.4"/>
    </reaction>
</comment>
<dbReference type="PROSITE" id="PS50035">
    <property type="entry name" value="PLD"/>
    <property type="match status" value="1"/>
</dbReference>
<keyword evidence="6" id="KW-0443">Lipid metabolism</keyword>
<keyword evidence="10" id="KW-1185">Reference proteome</keyword>
<dbReference type="InterPro" id="IPR001736">
    <property type="entry name" value="PLipase_D/transphosphatidylase"/>
</dbReference>
<dbReference type="CDD" id="cd09141">
    <property type="entry name" value="PLDc_vPLD1_2_yPLD_like_2"/>
    <property type="match status" value="1"/>
</dbReference>
<dbReference type="SUPFAM" id="SSF56024">
    <property type="entry name" value="Phospholipase D/nuclease"/>
    <property type="match status" value="1"/>
</dbReference>
<keyword evidence="4" id="KW-0378">Hydrolase</keyword>
<keyword evidence="5" id="KW-0442">Lipid degradation</keyword>
<dbReference type="GO" id="GO:0004630">
    <property type="term" value="F:phospholipase D activity"/>
    <property type="evidence" value="ECO:0007669"/>
    <property type="project" value="UniProtKB-EC"/>
</dbReference>
<evidence type="ECO:0000259" key="8">
    <source>
        <dbReference type="PROSITE" id="PS50035"/>
    </source>
</evidence>
<dbReference type="PANTHER" id="PTHR18896:SF76">
    <property type="entry name" value="PHOSPHOLIPASE"/>
    <property type="match status" value="1"/>
</dbReference>
<feature type="region of interest" description="Disordered" evidence="7">
    <location>
        <begin position="515"/>
        <end position="579"/>
    </location>
</feature>
<feature type="domain" description="PLD phosphodiesterase" evidence="8">
    <location>
        <begin position="149"/>
        <end position="176"/>
    </location>
</feature>
<feature type="compositionally biased region" description="Basic and acidic residues" evidence="7">
    <location>
        <begin position="537"/>
        <end position="554"/>
    </location>
</feature>
<evidence type="ECO:0000256" key="3">
    <source>
        <dbReference type="ARBA" id="ARBA00022737"/>
    </source>
</evidence>
<name>A0A4Q2DSX5_9AGAR</name>
<dbReference type="Gene3D" id="3.30.870.10">
    <property type="entry name" value="Endonuclease Chain A"/>
    <property type="match status" value="2"/>
</dbReference>
<evidence type="ECO:0000256" key="2">
    <source>
        <dbReference type="ARBA" id="ARBA00012027"/>
    </source>
</evidence>
<gene>
    <name evidence="9" type="ORF">EST38_g2448</name>
</gene>
<feature type="region of interest" description="Disordered" evidence="7">
    <location>
        <begin position="294"/>
        <end position="455"/>
    </location>
</feature>
<proteinExistence type="predicted"/>
<evidence type="ECO:0000256" key="4">
    <source>
        <dbReference type="ARBA" id="ARBA00022801"/>
    </source>
</evidence>
<dbReference type="SMART" id="SM00155">
    <property type="entry name" value="PLDc"/>
    <property type="match status" value="1"/>
</dbReference>
<dbReference type="OrthoDB" id="14911at2759"/>
<dbReference type="InterPro" id="IPR025202">
    <property type="entry name" value="PLD-like_dom"/>
</dbReference>
<reference evidence="9 10" key="1">
    <citation type="submission" date="2019-01" db="EMBL/GenBank/DDBJ databases">
        <title>Draft genome sequence of Psathyrella aberdarensis IHI B618.</title>
        <authorList>
            <person name="Buettner E."/>
            <person name="Kellner H."/>
        </authorList>
    </citation>
    <scope>NUCLEOTIDE SEQUENCE [LARGE SCALE GENOMIC DNA]</scope>
    <source>
        <strain evidence="9 10">IHI B618</strain>
    </source>
</reference>
<protein>
    <recommendedName>
        <fullName evidence="2">phospholipase D</fullName>
        <ecNumber evidence="2">3.1.4.4</ecNumber>
    </recommendedName>
</protein>
<evidence type="ECO:0000313" key="9">
    <source>
        <dbReference type="EMBL" id="RXW23417.1"/>
    </source>
</evidence>
<dbReference type="EC" id="3.1.4.4" evidence="2"/>
<dbReference type="PANTHER" id="PTHR18896">
    <property type="entry name" value="PHOSPHOLIPASE D"/>
    <property type="match status" value="1"/>
</dbReference>
<accession>A0A4Q2DSX5</accession>
<keyword evidence="3" id="KW-0677">Repeat</keyword>
<dbReference type="Proteomes" id="UP000290288">
    <property type="component" value="Unassembled WGS sequence"/>
</dbReference>
<dbReference type="Pfam" id="PF13091">
    <property type="entry name" value="PLDc_2"/>
    <property type="match status" value="1"/>
</dbReference>
<dbReference type="EMBL" id="SDEE01000043">
    <property type="protein sequence ID" value="RXW23417.1"/>
    <property type="molecule type" value="Genomic_DNA"/>
</dbReference>
<evidence type="ECO:0000313" key="10">
    <source>
        <dbReference type="Proteomes" id="UP000290288"/>
    </source>
</evidence>
<evidence type="ECO:0000256" key="7">
    <source>
        <dbReference type="SAM" id="MobiDB-lite"/>
    </source>
</evidence>
<evidence type="ECO:0000256" key="6">
    <source>
        <dbReference type="ARBA" id="ARBA00023098"/>
    </source>
</evidence>
<evidence type="ECO:0000256" key="5">
    <source>
        <dbReference type="ARBA" id="ARBA00022963"/>
    </source>
</evidence>